<evidence type="ECO:0000313" key="7">
    <source>
        <dbReference type="EMBL" id="KAJ3430955.1"/>
    </source>
</evidence>
<dbReference type="Proteomes" id="UP001146793">
    <property type="component" value="Unassembled WGS sequence"/>
</dbReference>
<comment type="caution">
    <text evidence="7">The sequence shown here is derived from an EMBL/GenBank/DDBJ whole genome shotgun (WGS) entry which is preliminary data.</text>
</comment>
<feature type="region of interest" description="Disordered" evidence="4">
    <location>
        <begin position="1226"/>
        <end position="1263"/>
    </location>
</feature>
<dbReference type="SMART" id="SM01026">
    <property type="entry name" value="Beach"/>
    <property type="match status" value="1"/>
</dbReference>
<feature type="repeat" description="WD" evidence="3">
    <location>
        <begin position="797"/>
        <end position="838"/>
    </location>
</feature>
<dbReference type="PANTHER" id="PTHR13743">
    <property type="entry name" value="BEIGE/BEACH-RELATED"/>
    <property type="match status" value="1"/>
</dbReference>
<evidence type="ECO:0000256" key="4">
    <source>
        <dbReference type="SAM" id="MobiDB-lite"/>
    </source>
</evidence>
<dbReference type="PROSITE" id="PS50197">
    <property type="entry name" value="BEACH"/>
    <property type="match status" value="1"/>
</dbReference>
<feature type="region of interest" description="Disordered" evidence="4">
    <location>
        <begin position="138"/>
        <end position="198"/>
    </location>
</feature>
<feature type="domain" description="BEACH" evidence="5">
    <location>
        <begin position="415"/>
        <end position="711"/>
    </location>
</feature>
<evidence type="ECO:0000256" key="1">
    <source>
        <dbReference type="ARBA" id="ARBA00022574"/>
    </source>
</evidence>
<dbReference type="EMBL" id="JANTQA010000048">
    <property type="protein sequence ID" value="KAJ3430955.1"/>
    <property type="molecule type" value="Genomic_DNA"/>
</dbReference>
<evidence type="ECO:0000259" key="6">
    <source>
        <dbReference type="PROSITE" id="PS51783"/>
    </source>
</evidence>
<feature type="compositionally biased region" description="Low complexity" evidence="4">
    <location>
        <begin position="345"/>
        <end position="381"/>
    </location>
</feature>
<dbReference type="Gene3D" id="1.10.1540.10">
    <property type="entry name" value="BEACH domain"/>
    <property type="match status" value="1"/>
</dbReference>
<dbReference type="PROSITE" id="PS51783">
    <property type="entry name" value="PH_BEACH"/>
    <property type="match status" value="1"/>
</dbReference>
<accession>A0AAV7YPU4</accession>
<dbReference type="InterPro" id="IPR019775">
    <property type="entry name" value="WD40_repeat_CS"/>
</dbReference>
<dbReference type="InterPro" id="IPR050865">
    <property type="entry name" value="BEACH_Domain"/>
</dbReference>
<dbReference type="Gene3D" id="2.130.10.10">
    <property type="entry name" value="YVTN repeat-like/Quinoprotein amine dehydrogenase"/>
    <property type="match status" value="1"/>
</dbReference>
<dbReference type="Gene3D" id="3.30.40.10">
    <property type="entry name" value="Zinc/RING finger domain, C3HC4 (zinc finger)"/>
    <property type="match status" value="1"/>
</dbReference>
<protein>
    <submittedName>
        <fullName evidence="7">Beige/beach-related</fullName>
    </submittedName>
</protein>
<reference evidence="7" key="1">
    <citation type="submission" date="2022-08" db="EMBL/GenBank/DDBJ databases">
        <title>Novel sulphate-reducing endosymbionts in the free-living metamonad Anaeramoeba.</title>
        <authorList>
            <person name="Jerlstrom-Hultqvist J."/>
            <person name="Cepicka I."/>
            <person name="Gallot-Lavallee L."/>
            <person name="Salas-Leiva D."/>
            <person name="Curtis B.A."/>
            <person name="Zahonova K."/>
            <person name="Pipaliya S."/>
            <person name="Dacks J."/>
            <person name="Roger A.J."/>
        </authorList>
    </citation>
    <scope>NUCLEOTIDE SEQUENCE</scope>
    <source>
        <strain evidence="7">Busselton2</strain>
    </source>
</reference>
<feature type="compositionally biased region" description="Low complexity" evidence="4">
    <location>
        <begin position="1034"/>
        <end position="1050"/>
    </location>
</feature>
<evidence type="ECO:0000256" key="2">
    <source>
        <dbReference type="ARBA" id="ARBA00022737"/>
    </source>
</evidence>
<sequence length="1302" mass="153599">MNNNRNNDLEKELHKNTKLKKIIKLEDFDFIFNYCKQHWIDTKKDLLRERSIFGKKSASNKRWKLNKFEHNKLLIKNKFLTNYKSIDYSVIDNNRNNRNNKKNNNEKELNFYSFKNNIKYYDDGIADNLNSNVVINKSSSYNVQDDDDDDDDYDDDYDDDDDDKNLNNIDSIKKRTNSKTKNDQNNDNQNNNNNNLNKKLKILIKKKKTRIDKRILRRLDILDQKKKEKIEKFPCGIIINYKFKLAIILLCKHYFYIMENFGLSKNKKFIDLRKNKKINFKTRKYNYININKIFKRKKIGEDISLECKFNNGNHIFLILSNQLDRDKIFKFLLLKLNLLLNNEISTNNKNRNDNNNSGNGSKSRNVNNSNKGNNNNAIINTNKKKRKNKNLDLNSIKKIVYLSFKIKNKNKKLKLVKDLFEKVNKLSSKWKNNQISNFNYLMKLNFLAGRSFNDLNKYPIFPWIFKDYQSKLFDLNDSNRFRDLSKPMGILNEERFKIFLENYNSWEDIGGKIPKFHYGSHYSTYGSVLFFLVRLEPFSKLYFDFQGGKFDKPGRLFQSIERSFLHSSELSFSDVKELIPEFFYMPDFLINQNKFDFGKLETNNKQVNHVELPPWAHGNAYEFINKHRMALESEYVSQHLNEWIDLIFGYKQQGEEAIKSGNVFYYLTYENLNSSILEKIKDPIQKKEIILHMESFGQCPTQIFFKPHPKKKVINQKKRNLFNSPESLQIGLFKNISKEIDCIKIINNKIEKPILIEKGFLLFGKKNKKNKIIQWKSDDDCIRIFNHNLTQIYGSIEYPHYGEISSVSISKDDEYLATAGSDFIVNLWEISKMKKNNERPDYTNNTKLKMNRNNKSQFDHKYNFDLIGRLFGHNSLISCIQFSKSFGIVVSGSIHGCCIVWDLYKAKYLNSFTISSKEKIKLIRINQLNGQILLCSDHEIAIWSINGIAIASTIIASHNITSAHIAILDHNSLEFGYVTGHQDGRIRFWKLINCFKRKNSNRGINKNKKKPKRKKNCDNNQNNIENLNRDNNRNNKLNLNRYKNQNNKPNPNRDKKRNNSMITSMNISKRMGTSKCKRRSSSSNINNGNTGKSYNKNMHNKHKHNKHKDRNMKNIDINTNNEDAQTQKFFELKEISVLNFLQTPIRCICLSKDLSKMYFADSKAVFDLTYIPSKKNIHPKKKNLSWCERCNKVFPLESQKKFKCTNCNKNICNNCANLLTNINNTNPDNDNNNNNNNNALNDNSTKNKILKNPIKENKKKEKTDHIHINKLKLNKQDDHEFYICKNCEKLNHNNPKQIFQQK</sequence>
<dbReference type="SUPFAM" id="SSF81837">
    <property type="entry name" value="BEACH domain"/>
    <property type="match status" value="1"/>
</dbReference>
<gene>
    <name evidence="7" type="ORF">M0812_02630</name>
</gene>
<keyword evidence="2" id="KW-0677">Repeat</keyword>
<proteinExistence type="predicted"/>
<dbReference type="FunFam" id="1.10.1540.10:FF:000001">
    <property type="entry name" value="neurobeachin isoform X1"/>
    <property type="match status" value="1"/>
</dbReference>
<dbReference type="InterPro" id="IPR000409">
    <property type="entry name" value="BEACH_dom"/>
</dbReference>
<evidence type="ECO:0000256" key="3">
    <source>
        <dbReference type="PROSITE-ProRule" id="PRU00221"/>
    </source>
</evidence>
<dbReference type="InterPro" id="IPR046851">
    <property type="entry name" value="NBCH_WD40"/>
</dbReference>
<feature type="region of interest" description="Disordered" evidence="4">
    <location>
        <begin position="1000"/>
        <end position="1110"/>
    </location>
</feature>
<dbReference type="InterPro" id="IPR036372">
    <property type="entry name" value="BEACH_dom_sf"/>
</dbReference>
<feature type="compositionally biased region" description="Basic residues" evidence="4">
    <location>
        <begin position="1098"/>
        <end position="1110"/>
    </location>
</feature>
<dbReference type="InterPro" id="IPR015943">
    <property type="entry name" value="WD40/YVTN_repeat-like_dom_sf"/>
</dbReference>
<dbReference type="InterPro" id="IPR036322">
    <property type="entry name" value="WD40_repeat_dom_sf"/>
</dbReference>
<feature type="compositionally biased region" description="Low complexity" evidence="4">
    <location>
        <begin position="183"/>
        <end position="197"/>
    </location>
</feature>
<dbReference type="InterPro" id="IPR023362">
    <property type="entry name" value="PH-BEACH_dom"/>
</dbReference>
<feature type="repeat" description="WD" evidence="3">
    <location>
        <begin position="870"/>
        <end position="911"/>
    </location>
</feature>
<name>A0AAV7YPU4_9EUKA</name>
<organism evidence="7 8">
    <name type="scientific">Anaeramoeba flamelloides</name>
    <dbReference type="NCBI Taxonomy" id="1746091"/>
    <lineage>
        <taxon>Eukaryota</taxon>
        <taxon>Metamonada</taxon>
        <taxon>Anaeramoebidae</taxon>
        <taxon>Anaeramoeba</taxon>
    </lineage>
</organism>
<keyword evidence="1 3" id="KW-0853">WD repeat</keyword>
<dbReference type="PROSITE" id="PS00678">
    <property type="entry name" value="WD_REPEATS_1"/>
    <property type="match status" value="1"/>
</dbReference>
<dbReference type="SMART" id="SM00320">
    <property type="entry name" value="WD40"/>
    <property type="match status" value="4"/>
</dbReference>
<dbReference type="Pfam" id="PF20426">
    <property type="entry name" value="NBCH_WD40"/>
    <property type="match status" value="1"/>
</dbReference>
<feature type="compositionally biased region" description="Low complexity" evidence="4">
    <location>
        <begin position="1226"/>
        <end position="1252"/>
    </location>
</feature>
<feature type="compositionally biased region" description="Basic and acidic residues" evidence="4">
    <location>
        <begin position="1253"/>
        <end position="1263"/>
    </location>
</feature>
<feature type="region of interest" description="Disordered" evidence="4">
    <location>
        <begin position="345"/>
        <end position="384"/>
    </location>
</feature>
<dbReference type="CDD" id="cd06071">
    <property type="entry name" value="Beach"/>
    <property type="match status" value="1"/>
</dbReference>
<dbReference type="SUPFAM" id="SSF50729">
    <property type="entry name" value="PH domain-like"/>
    <property type="match status" value="1"/>
</dbReference>
<dbReference type="InterPro" id="IPR001680">
    <property type="entry name" value="WD40_rpt"/>
</dbReference>
<dbReference type="PROSITE" id="PS50082">
    <property type="entry name" value="WD_REPEATS_2"/>
    <property type="match status" value="2"/>
</dbReference>
<dbReference type="Pfam" id="PF02138">
    <property type="entry name" value="Beach"/>
    <property type="match status" value="1"/>
</dbReference>
<dbReference type="PROSITE" id="PS50294">
    <property type="entry name" value="WD_REPEATS_REGION"/>
    <property type="match status" value="1"/>
</dbReference>
<feature type="compositionally biased region" description="Low complexity" evidence="4">
    <location>
        <begin position="1081"/>
        <end position="1097"/>
    </location>
</feature>
<dbReference type="InterPro" id="IPR013083">
    <property type="entry name" value="Znf_RING/FYVE/PHD"/>
</dbReference>
<feature type="domain" description="BEACH-type PH" evidence="6">
    <location>
        <begin position="224"/>
        <end position="333"/>
    </location>
</feature>
<feature type="compositionally biased region" description="Acidic residues" evidence="4">
    <location>
        <begin position="144"/>
        <end position="163"/>
    </location>
</feature>
<feature type="compositionally biased region" description="Basic residues" evidence="4">
    <location>
        <begin position="1000"/>
        <end position="1015"/>
    </location>
</feature>
<dbReference type="SUPFAM" id="SSF50978">
    <property type="entry name" value="WD40 repeat-like"/>
    <property type="match status" value="1"/>
</dbReference>
<evidence type="ECO:0000259" key="5">
    <source>
        <dbReference type="PROSITE" id="PS50197"/>
    </source>
</evidence>
<evidence type="ECO:0000313" key="8">
    <source>
        <dbReference type="Proteomes" id="UP001146793"/>
    </source>
</evidence>